<gene>
    <name evidence="2" type="ORF">DLAC_10416</name>
</gene>
<dbReference type="EMBL" id="LODT01000042">
    <property type="protein sequence ID" value="KYQ89170.1"/>
    <property type="molecule type" value="Genomic_DNA"/>
</dbReference>
<organism evidence="2 3">
    <name type="scientific">Tieghemostelium lacteum</name>
    <name type="common">Slime mold</name>
    <name type="synonym">Dictyostelium lacteum</name>
    <dbReference type="NCBI Taxonomy" id="361077"/>
    <lineage>
        <taxon>Eukaryota</taxon>
        <taxon>Amoebozoa</taxon>
        <taxon>Evosea</taxon>
        <taxon>Eumycetozoa</taxon>
        <taxon>Dictyostelia</taxon>
        <taxon>Dictyosteliales</taxon>
        <taxon>Raperosteliaceae</taxon>
        <taxon>Tieghemostelium</taxon>
    </lineage>
</organism>
<reference evidence="2 3" key="1">
    <citation type="submission" date="2015-12" db="EMBL/GenBank/DDBJ databases">
        <title>Dictyostelia acquired genes for synthesis and detection of signals that induce cell-type specialization by lateral gene transfer from prokaryotes.</title>
        <authorList>
            <person name="Gloeckner G."/>
            <person name="Schaap P."/>
        </authorList>
    </citation>
    <scope>NUCLEOTIDE SEQUENCE [LARGE SCALE GENOMIC DNA]</scope>
    <source>
        <strain evidence="2 3">TK</strain>
    </source>
</reference>
<dbReference type="Proteomes" id="UP000076078">
    <property type="component" value="Unassembled WGS sequence"/>
</dbReference>
<accession>A0A151Z5C6</accession>
<dbReference type="PANTHER" id="PTHR31206:SF1">
    <property type="entry name" value="LP10445P"/>
    <property type="match status" value="1"/>
</dbReference>
<dbReference type="InterPro" id="IPR028260">
    <property type="entry name" value="FAM177"/>
</dbReference>
<evidence type="ECO:0000313" key="2">
    <source>
        <dbReference type="EMBL" id="KYQ89170.1"/>
    </source>
</evidence>
<dbReference type="PANTHER" id="PTHR31206">
    <property type="entry name" value="LP10445P"/>
    <property type="match status" value="1"/>
</dbReference>
<dbReference type="InParanoid" id="A0A151Z5C6"/>
<dbReference type="AlphaFoldDB" id="A0A151Z5C6"/>
<sequence>MSHTNNTNETTIECNIDSQNVNKQIQPMDVENPNRSTFMNRAIDNTIFVSYKIYKGIEYIGDLIVDFLGLADSHYQFHVDEYNLREAEKKRKQEKKDKIISNMESQSSSSTNNNNNNTTQEEQSSSI</sequence>
<feature type="region of interest" description="Disordered" evidence="1">
    <location>
        <begin position="87"/>
        <end position="127"/>
    </location>
</feature>
<keyword evidence="3" id="KW-1185">Reference proteome</keyword>
<proteinExistence type="predicted"/>
<evidence type="ECO:0000256" key="1">
    <source>
        <dbReference type="SAM" id="MobiDB-lite"/>
    </source>
</evidence>
<evidence type="ECO:0000313" key="3">
    <source>
        <dbReference type="Proteomes" id="UP000076078"/>
    </source>
</evidence>
<protein>
    <submittedName>
        <fullName evidence="2">Uncharacterized protein</fullName>
    </submittedName>
</protein>
<feature type="compositionally biased region" description="Basic and acidic residues" evidence="1">
    <location>
        <begin position="87"/>
        <end position="99"/>
    </location>
</feature>
<comment type="caution">
    <text evidence="2">The sequence shown here is derived from an EMBL/GenBank/DDBJ whole genome shotgun (WGS) entry which is preliminary data.</text>
</comment>
<feature type="compositionally biased region" description="Low complexity" evidence="1">
    <location>
        <begin position="101"/>
        <end position="127"/>
    </location>
</feature>
<dbReference type="Pfam" id="PF14774">
    <property type="entry name" value="FAM177"/>
    <property type="match status" value="1"/>
</dbReference>
<name>A0A151Z5C6_TIELA</name>